<dbReference type="CDD" id="cd20265">
    <property type="entry name" value="Complex1_LYR_ETFRF1_LYRM5"/>
    <property type="match status" value="1"/>
</dbReference>
<keyword evidence="5" id="KW-1185">Reference proteome</keyword>
<dbReference type="InterPro" id="IPR045296">
    <property type="entry name" value="Complex1_LYR_ETFRF1_LYRM5"/>
</dbReference>
<evidence type="ECO:0000313" key="5">
    <source>
        <dbReference type="Proteomes" id="UP000749646"/>
    </source>
</evidence>
<evidence type="ECO:0000256" key="1">
    <source>
        <dbReference type="ARBA" id="ARBA00009508"/>
    </source>
</evidence>
<feature type="domain" description="D-arabinono-1,4-lactone oxidase C-terminal" evidence="3">
    <location>
        <begin position="47"/>
        <end position="276"/>
    </location>
</feature>
<dbReference type="AlphaFoldDB" id="A0A9P6J107"/>
<gene>
    <name evidence="4" type="ORF">BGZ65_002690</name>
</gene>
<proteinExistence type="inferred from homology"/>
<comment type="caution">
    <text evidence="4">The sequence shown here is derived from an EMBL/GenBank/DDBJ whole genome shotgun (WGS) entry which is preliminary data.</text>
</comment>
<dbReference type="InterPro" id="IPR016170">
    <property type="entry name" value="Cytok_DH_C_sf"/>
</dbReference>
<dbReference type="GO" id="GO:0090324">
    <property type="term" value="P:negative regulation of oxidative phosphorylation"/>
    <property type="evidence" value="ECO:0007669"/>
    <property type="project" value="InterPro"/>
</dbReference>
<accession>A0A9P6J107</accession>
<organism evidence="4 5">
    <name type="scientific">Modicella reniformis</name>
    <dbReference type="NCBI Taxonomy" id="1440133"/>
    <lineage>
        <taxon>Eukaryota</taxon>
        <taxon>Fungi</taxon>
        <taxon>Fungi incertae sedis</taxon>
        <taxon>Mucoromycota</taxon>
        <taxon>Mortierellomycotina</taxon>
        <taxon>Mortierellomycetes</taxon>
        <taxon>Mortierellales</taxon>
        <taxon>Mortierellaceae</taxon>
        <taxon>Modicella</taxon>
    </lineage>
</organism>
<dbReference type="EMBL" id="JAAAHW010006683">
    <property type="protein sequence ID" value="KAF9956465.1"/>
    <property type="molecule type" value="Genomic_DNA"/>
</dbReference>
<dbReference type="GO" id="GO:0005739">
    <property type="term" value="C:mitochondrion"/>
    <property type="evidence" value="ECO:0007669"/>
    <property type="project" value="TreeGrafter"/>
</dbReference>
<dbReference type="GO" id="GO:0022904">
    <property type="term" value="P:respiratory electron transport chain"/>
    <property type="evidence" value="ECO:0007669"/>
    <property type="project" value="TreeGrafter"/>
</dbReference>
<dbReference type="Pfam" id="PF04030">
    <property type="entry name" value="ALO"/>
    <property type="match status" value="1"/>
</dbReference>
<comment type="similarity">
    <text evidence="1">Belongs to the complex I LYR family.</text>
</comment>
<reference evidence="4" key="1">
    <citation type="journal article" date="2020" name="Fungal Divers.">
        <title>Resolving the Mortierellaceae phylogeny through synthesis of multi-gene phylogenetics and phylogenomics.</title>
        <authorList>
            <person name="Vandepol N."/>
            <person name="Liber J."/>
            <person name="Desiro A."/>
            <person name="Na H."/>
            <person name="Kennedy M."/>
            <person name="Barry K."/>
            <person name="Grigoriev I.V."/>
            <person name="Miller A.N."/>
            <person name="O'Donnell K."/>
            <person name="Stajich J.E."/>
            <person name="Bonito G."/>
        </authorList>
    </citation>
    <scope>NUCLEOTIDE SEQUENCE</scope>
    <source>
        <strain evidence="4">MES-2147</strain>
    </source>
</reference>
<keyword evidence="2" id="KW-0560">Oxidoreductase</keyword>
<dbReference type="InterPro" id="IPR007173">
    <property type="entry name" value="ALO_C"/>
</dbReference>
<dbReference type="Gene3D" id="3.40.462.10">
    <property type="entry name" value="FAD-linked oxidases, C-terminal domain"/>
    <property type="match status" value="1"/>
</dbReference>
<dbReference type="GO" id="GO:0016020">
    <property type="term" value="C:membrane"/>
    <property type="evidence" value="ECO:0007669"/>
    <property type="project" value="InterPro"/>
</dbReference>
<sequence length="375" mass="44393">MFNLRMTDTFPLLNEFTALELKTIVLNNDQTEIFYWPFNSPGLNSTHDRIWVKQWQRTTDPVTDPEIVVQIRKFFQNYETKFGDYLFQYIAAHPCSTPFLNHYVFKALEGDHEVVLQAPDAIHYQGGIDNVPCLDLEMAFKVDDNFENVVTAWKYVVEQLYEYANRGEYPFNLTMEMRFVKSSTKLMSNVYDEDPKAIYCTMEILSIKDTEGFDEFSGNIGNYWMRELRAQPHWAKMWEVVPGIVPYLRNQAHERYDRFNEIRRKYDPEGMFMNSTFAGVLNETVPSLSYLGREYPAGADYFHKKLKNAFLKNKDLTDPVEIQKRIDLGDYVSKEIEAMYHINKYRAMKKRYYEEQEDQIKLENTNWADSTTTKK</sequence>
<evidence type="ECO:0000256" key="2">
    <source>
        <dbReference type="ARBA" id="ARBA00023002"/>
    </source>
</evidence>
<protein>
    <recommendedName>
        <fullName evidence="3">D-arabinono-1,4-lactone oxidase C-terminal domain-containing protein</fullName>
    </recommendedName>
</protein>
<evidence type="ECO:0000313" key="4">
    <source>
        <dbReference type="EMBL" id="KAF9956465.1"/>
    </source>
</evidence>
<name>A0A9P6J107_9FUNG</name>
<dbReference type="PANTHER" id="PTHR21024:SF0">
    <property type="entry name" value="ELECTRON TRANSFER FLAVOPROTEIN REGULATORY FACTOR 1"/>
    <property type="match status" value="1"/>
</dbReference>
<dbReference type="OrthoDB" id="610608at2759"/>
<dbReference type="PANTHER" id="PTHR21024">
    <property type="entry name" value="GROWTH HORMONE-INDUCIBLE SOLUBLE PROTEIN-RELATED"/>
    <property type="match status" value="1"/>
</dbReference>
<evidence type="ECO:0000259" key="3">
    <source>
        <dbReference type="Pfam" id="PF04030"/>
    </source>
</evidence>
<dbReference type="InterPro" id="IPR052000">
    <property type="entry name" value="ETFRF1"/>
</dbReference>
<dbReference type="Proteomes" id="UP000749646">
    <property type="component" value="Unassembled WGS sequence"/>
</dbReference>
<dbReference type="GO" id="GO:0003885">
    <property type="term" value="F:D-arabinono-1,4-lactone oxidase activity"/>
    <property type="evidence" value="ECO:0007669"/>
    <property type="project" value="InterPro"/>
</dbReference>